<evidence type="ECO:0000313" key="4">
    <source>
        <dbReference type="Proteomes" id="UP000050863"/>
    </source>
</evidence>
<proteinExistence type="predicted"/>
<dbReference type="STRING" id="280332.CQ12_40240"/>
<comment type="caution">
    <text evidence="3">The sequence shown here is derived from an EMBL/GenBank/DDBJ whole genome shotgun (WGS) entry which is preliminary data.</text>
</comment>
<feature type="region of interest" description="Disordered" evidence="1">
    <location>
        <begin position="277"/>
        <end position="302"/>
    </location>
</feature>
<sequence length="302" mass="32017">MADRARTNRFSVPGRPECPALPRRKASQSGFALVAVIWTLGLTTLLGMAVIVGARYRTKTSSNYASVAAAEMAAESAVNLAIATALAPTPEQAVSFPLRCRLPGGERATITVEEETGKIDLNTASPAALTRFFTALAGDQSKGSRIAAQIVEFRKPKAQGTPSAGPAEARFTTVMQLDQIDGMSPLLFRTALRHVTVRSGRPELDMEAASPAMLRLLNVVPKQVAAKRGLPTGGSITIRADISASDGTRFIREALVSLEGGNGRPFAIREWRRGDIDSSSARQESAQGTGRACLRVRDAAAS</sequence>
<dbReference type="InterPro" id="IPR038072">
    <property type="entry name" value="GspK_central_sf"/>
</dbReference>
<protein>
    <recommendedName>
        <fullName evidence="5">General secretion pathway protein GspK</fullName>
    </recommendedName>
</protein>
<dbReference type="RefSeq" id="WP_057837757.1">
    <property type="nucleotide sequence ID" value="NZ_LLXZ01000148.1"/>
</dbReference>
<evidence type="ECO:0000313" key="3">
    <source>
        <dbReference type="EMBL" id="KRR03228.1"/>
    </source>
</evidence>
<dbReference type="SUPFAM" id="SSF158544">
    <property type="entry name" value="GspK insert domain-like"/>
    <property type="match status" value="1"/>
</dbReference>
<evidence type="ECO:0008006" key="5">
    <source>
        <dbReference type="Google" id="ProtNLM"/>
    </source>
</evidence>
<dbReference type="Proteomes" id="UP000050863">
    <property type="component" value="Unassembled WGS sequence"/>
</dbReference>
<evidence type="ECO:0000256" key="2">
    <source>
        <dbReference type="SAM" id="Phobius"/>
    </source>
</evidence>
<dbReference type="AlphaFoldDB" id="A0A0R3L5N4"/>
<feature type="compositionally biased region" description="Polar residues" evidence="1">
    <location>
        <begin position="277"/>
        <end position="288"/>
    </location>
</feature>
<feature type="transmembrane region" description="Helical" evidence="2">
    <location>
        <begin position="31"/>
        <end position="54"/>
    </location>
</feature>
<dbReference type="EMBL" id="LLXZ01000148">
    <property type="protein sequence ID" value="KRR03228.1"/>
    <property type="molecule type" value="Genomic_DNA"/>
</dbReference>
<dbReference type="OrthoDB" id="8453960at2"/>
<organism evidence="3 4">
    <name type="scientific">Bradyrhizobium jicamae</name>
    <dbReference type="NCBI Taxonomy" id="280332"/>
    <lineage>
        <taxon>Bacteria</taxon>
        <taxon>Pseudomonadati</taxon>
        <taxon>Pseudomonadota</taxon>
        <taxon>Alphaproteobacteria</taxon>
        <taxon>Hyphomicrobiales</taxon>
        <taxon>Nitrobacteraceae</taxon>
        <taxon>Bradyrhizobium</taxon>
    </lineage>
</organism>
<keyword evidence="2" id="KW-0812">Transmembrane</keyword>
<evidence type="ECO:0000256" key="1">
    <source>
        <dbReference type="SAM" id="MobiDB-lite"/>
    </source>
</evidence>
<keyword evidence="2" id="KW-0472">Membrane</keyword>
<keyword evidence="2" id="KW-1133">Transmembrane helix</keyword>
<gene>
    <name evidence="3" type="ORF">CQ12_40240</name>
</gene>
<accession>A0A0R3L5N4</accession>
<keyword evidence="4" id="KW-1185">Reference proteome</keyword>
<feature type="region of interest" description="Disordered" evidence="1">
    <location>
        <begin position="1"/>
        <end position="22"/>
    </location>
</feature>
<name>A0A0R3L5N4_9BRAD</name>
<reference evidence="3 4" key="1">
    <citation type="submission" date="2014-03" db="EMBL/GenBank/DDBJ databases">
        <title>Bradyrhizobium valentinum sp. nov., isolated from effective nodules of Lupinus mariae-josephae, a lupine endemic of basic-lime soils in Eastern Spain.</title>
        <authorList>
            <person name="Duran D."/>
            <person name="Rey L."/>
            <person name="Navarro A."/>
            <person name="Busquets A."/>
            <person name="Imperial J."/>
            <person name="Ruiz-Argueso T."/>
        </authorList>
    </citation>
    <scope>NUCLEOTIDE SEQUENCE [LARGE SCALE GENOMIC DNA]</scope>
    <source>
        <strain evidence="3 4">PAC68</strain>
    </source>
</reference>